<dbReference type="EMBL" id="VBTY01000120">
    <property type="protein sequence ID" value="MDG3495721.1"/>
    <property type="molecule type" value="Genomic_DNA"/>
</dbReference>
<dbReference type="CDD" id="cd02042">
    <property type="entry name" value="ParAB_family"/>
    <property type="match status" value="1"/>
</dbReference>
<keyword evidence="3" id="KW-1185">Reference proteome</keyword>
<proteinExistence type="predicted"/>
<dbReference type="PANTHER" id="PTHR13696:SF99">
    <property type="entry name" value="COBYRINIC ACID AC-DIAMIDE SYNTHASE"/>
    <property type="match status" value="1"/>
</dbReference>
<name>A0A9X4RIJ8_9CYAN</name>
<dbReference type="RefSeq" id="WP_009627860.1">
    <property type="nucleotide sequence ID" value="NZ_VBTY01000120.1"/>
</dbReference>
<dbReference type="InterPro" id="IPR050678">
    <property type="entry name" value="DNA_Partitioning_ATPase"/>
</dbReference>
<dbReference type="Gene3D" id="3.40.50.300">
    <property type="entry name" value="P-loop containing nucleotide triphosphate hydrolases"/>
    <property type="match status" value="1"/>
</dbReference>
<evidence type="ECO:0000259" key="1">
    <source>
        <dbReference type="Pfam" id="PF13614"/>
    </source>
</evidence>
<accession>A0A9X4RIJ8</accession>
<feature type="domain" description="AAA" evidence="1">
    <location>
        <begin position="188"/>
        <end position="367"/>
    </location>
</feature>
<dbReference type="InterPro" id="IPR027417">
    <property type="entry name" value="P-loop_NTPase"/>
</dbReference>
<dbReference type="SUPFAM" id="SSF52540">
    <property type="entry name" value="P-loop containing nucleoside triphosphate hydrolases"/>
    <property type="match status" value="1"/>
</dbReference>
<reference evidence="2" key="1">
    <citation type="submission" date="2019-05" db="EMBL/GenBank/DDBJ databases">
        <title>Whole genome sequencing of Pseudanabaena catenata USMAC16.</title>
        <authorList>
            <person name="Khan Z."/>
            <person name="Omar W.M."/>
            <person name="Convey P."/>
            <person name="Merican F."/>
            <person name="Najimudin N."/>
        </authorList>
    </citation>
    <scope>NUCLEOTIDE SEQUENCE</scope>
    <source>
        <strain evidence="2">USMAC16</strain>
    </source>
</reference>
<dbReference type="PANTHER" id="PTHR13696">
    <property type="entry name" value="P-LOOP CONTAINING NUCLEOSIDE TRIPHOSPHATE HYDROLASE"/>
    <property type="match status" value="1"/>
</dbReference>
<dbReference type="Pfam" id="PF13614">
    <property type="entry name" value="AAA_31"/>
    <property type="match status" value="1"/>
</dbReference>
<organism evidence="2 3">
    <name type="scientific">Pseudanabaena catenata USMAC16</name>
    <dbReference type="NCBI Taxonomy" id="1855837"/>
    <lineage>
        <taxon>Bacteria</taxon>
        <taxon>Bacillati</taxon>
        <taxon>Cyanobacteriota</taxon>
        <taxon>Cyanophyceae</taxon>
        <taxon>Pseudanabaenales</taxon>
        <taxon>Pseudanabaenaceae</taxon>
        <taxon>Pseudanabaena</taxon>
    </lineage>
</organism>
<dbReference type="InterPro" id="IPR025669">
    <property type="entry name" value="AAA_dom"/>
</dbReference>
<evidence type="ECO:0000313" key="3">
    <source>
        <dbReference type="Proteomes" id="UP001152872"/>
    </source>
</evidence>
<protein>
    <submittedName>
        <fullName evidence="2">AAA family ATPase</fullName>
    </submittedName>
</protein>
<comment type="caution">
    <text evidence="2">The sequence shown here is derived from an EMBL/GenBank/DDBJ whole genome shotgun (WGS) entry which is preliminary data.</text>
</comment>
<evidence type="ECO:0000313" key="2">
    <source>
        <dbReference type="EMBL" id="MDG3495721.1"/>
    </source>
</evidence>
<dbReference type="Proteomes" id="UP001152872">
    <property type="component" value="Unassembled WGS sequence"/>
</dbReference>
<gene>
    <name evidence="2" type="ORF">FEV09_14305</name>
</gene>
<sequence>MNFNPQLCRNESEVESKLIVQYLLPMLGYDASKWHQEVALGSIRLDFLALISPIIPASSNSFPKASPKICVVMEAKHPKQNLNFHVRRLRRYLSSLQVLYGVLTNSKDFRIYELEGDGINLIFQCQGLEIADKMAKIKDIIGRDKLAGLEASQSQSSIDFPIPIPIPIKNITLPSEPISLVTSESITMKTIAIYHNKGGVGKTTTTINLAAAMSRKGLKVLIIDLDSQANTTYAAGLMKFANEDDDMLKDSNVYNVIHYPRSNYIPEIALKGSFTYPEVDVIPAHINLIWQENTLVDQESSKFQLVKKLELVKDQYDVVLIDTPPSLNLYAKIALIACDYLIIPSDLKPFANEGLRNVRNFIQEIDEFRSYTNRNGIKVLGVLPSKILTNANYIKATLPKQEKVITERYGFPVLETRIFQREDLSRAVDNFILEGDIQTPDPKSIFDFKPDSISAAEFEELANEILNKIGTRP</sequence>
<dbReference type="AlphaFoldDB" id="A0A9X4RIJ8"/>